<reference evidence="2 3" key="1">
    <citation type="submission" date="2020-06" db="EMBL/GenBank/DDBJ databases">
        <authorList>
            <person name="Li R."/>
            <person name="Bekaert M."/>
        </authorList>
    </citation>
    <scope>NUCLEOTIDE SEQUENCE [LARGE SCALE GENOMIC DNA]</scope>
    <source>
        <strain evidence="3">wild</strain>
    </source>
</reference>
<organism evidence="2 3">
    <name type="scientific">Mytilus coruscus</name>
    <name type="common">Sea mussel</name>
    <dbReference type="NCBI Taxonomy" id="42192"/>
    <lineage>
        <taxon>Eukaryota</taxon>
        <taxon>Metazoa</taxon>
        <taxon>Spiralia</taxon>
        <taxon>Lophotrochozoa</taxon>
        <taxon>Mollusca</taxon>
        <taxon>Bivalvia</taxon>
        <taxon>Autobranchia</taxon>
        <taxon>Pteriomorphia</taxon>
        <taxon>Mytilida</taxon>
        <taxon>Mytiloidea</taxon>
        <taxon>Mytilidae</taxon>
        <taxon>Mytilinae</taxon>
        <taxon>Mytilus</taxon>
    </lineage>
</organism>
<protein>
    <submittedName>
        <fullName evidence="2">Uncharacterized protein</fullName>
    </submittedName>
</protein>
<feature type="transmembrane region" description="Helical" evidence="1">
    <location>
        <begin position="226"/>
        <end position="252"/>
    </location>
</feature>
<dbReference type="OrthoDB" id="9983348at2759"/>
<keyword evidence="1" id="KW-0812">Transmembrane</keyword>
<proteinExistence type="predicted"/>
<name>A0A6J8AV88_MYTCO</name>
<dbReference type="EMBL" id="CACVKT020001994">
    <property type="protein sequence ID" value="CAC5374216.1"/>
    <property type="molecule type" value="Genomic_DNA"/>
</dbReference>
<dbReference type="AlphaFoldDB" id="A0A6J8AV88"/>
<keyword evidence="1" id="KW-1133">Transmembrane helix</keyword>
<dbReference type="Proteomes" id="UP000507470">
    <property type="component" value="Unassembled WGS sequence"/>
</dbReference>
<sequence length="271" mass="31111">MSSVHQLDLGSDLKSDELEHAHETKMWTIPSLTEGHLRDLMEKFPDSMKDIMNKHIIPFMSAEKARFELNNTFINVLGPNNQRWKIISGHGKHEINIDITDINDPVITMKADDNNPEVMRGEGITKTFLGKCIIKKCGNEGTTKNESMRKLLQVAIDRLPNEYDKNTLKNAKVYIYNSMETLILVSGDGINSFVINTENGNPKLKCSKLEKKKQISKLVPLEGSCLVLIVVITLILFPCHFCVMGVPGFILWKIWKRTRFILWKIWKWRNC</sequence>
<evidence type="ECO:0000256" key="1">
    <source>
        <dbReference type="SAM" id="Phobius"/>
    </source>
</evidence>
<keyword evidence="1" id="KW-0472">Membrane</keyword>
<gene>
    <name evidence="2" type="ORF">MCOR_11684</name>
</gene>
<evidence type="ECO:0000313" key="3">
    <source>
        <dbReference type="Proteomes" id="UP000507470"/>
    </source>
</evidence>
<accession>A0A6J8AV88</accession>
<keyword evidence="3" id="KW-1185">Reference proteome</keyword>
<evidence type="ECO:0000313" key="2">
    <source>
        <dbReference type="EMBL" id="CAC5374216.1"/>
    </source>
</evidence>